<dbReference type="RefSeq" id="WP_128199195.1">
    <property type="nucleotide sequence ID" value="NZ_SACT01000005.1"/>
</dbReference>
<feature type="region of interest" description="Disordered" evidence="1">
    <location>
        <begin position="242"/>
        <end position="277"/>
    </location>
</feature>
<keyword evidence="3" id="KW-1185">Reference proteome</keyword>
<proteinExistence type="predicted"/>
<evidence type="ECO:0000313" key="2">
    <source>
        <dbReference type="EMBL" id="RVT50368.1"/>
    </source>
</evidence>
<dbReference type="Proteomes" id="UP000288178">
    <property type="component" value="Unassembled WGS sequence"/>
</dbReference>
<gene>
    <name evidence="2" type="ORF">ENE75_15225</name>
</gene>
<evidence type="ECO:0000256" key="1">
    <source>
        <dbReference type="SAM" id="MobiDB-lite"/>
    </source>
</evidence>
<name>A0A437JTH4_9BURK</name>
<accession>A0A437JTH4</accession>
<dbReference type="AlphaFoldDB" id="A0A437JTH4"/>
<evidence type="ECO:0000313" key="3">
    <source>
        <dbReference type="Proteomes" id="UP000288178"/>
    </source>
</evidence>
<protein>
    <submittedName>
        <fullName evidence="2">Uncharacterized protein</fullName>
    </submittedName>
</protein>
<dbReference type="OrthoDB" id="8905299at2"/>
<dbReference type="EMBL" id="SACT01000005">
    <property type="protein sequence ID" value="RVT50368.1"/>
    <property type="molecule type" value="Genomic_DNA"/>
</dbReference>
<comment type="caution">
    <text evidence="2">The sequence shown here is derived from an EMBL/GenBank/DDBJ whole genome shotgun (WGS) entry which is preliminary data.</text>
</comment>
<sequence>MNDVSNAARGQANRDDLLSPATQIVRNRADYLGEGQDDVGQRIADDKLELFVAVDPAQAMLQQFAALQPEFIALHDVGSSQSLRLLGAIAGALNTRVQTLSIRRQGHGVALAVLPFVELPGRGNQHLRVYSTDIDTDSQSRKQLASVLLGHARLGVLLVGEMPGHLLTGALQPVREAVVRGPWPNRDLLMVPLGSPGALAAQAAAINGPRGLNVRVTPQAASSNDAWGYVTGAWNRLRESSAPAAKAPLAQRPMPSSTSEAPTEAMPLPGAEPDPQDLRAGRWADYLRACQAIKGLVSACVFEARSGHPLAHCGARPDARHLVTEGLKLFNAMAECGRGLGLGPSQPDAAITLTGHHLLMHPLPGHPGIVMHAVLDASVANLTLARMQLQRVDTAVLGEH</sequence>
<reference evidence="2 3" key="1">
    <citation type="submission" date="2019-01" db="EMBL/GenBank/DDBJ databases">
        <authorList>
            <person name="Chen W.-M."/>
        </authorList>
    </citation>
    <scope>NUCLEOTIDE SEQUENCE [LARGE SCALE GENOMIC DNA]</scope>
    <source>
        <strain evidence="2 3">ICH-3</strain>
    </source>
</reference>
<organism evidence="2 3">
    <name type="scientific">Rubrivivax albus</name>
    <dbReference type="NCBI Taxonomy" id="2499835"/>
    <lineage>
        <taxon>Bacteria</taxon>
        <taxon>Pseudomonadati</taxon>
        <taxon>Pseudomonadota</taxon>
        <taxon>Betaproteobacteria</taxon>
        <taxon>Burkholderiales</taxon>
        <taxon>Sphaerotilaceae</taxon>
        <taxon>Rubrivivax</taxon>
    </lineage>
</organism>